<dbReference type="InterPro" id="IPR018392">
    <property type="entry name" value="LysM"/>
</dbReference>
<evidence type="ECO:0000313" key="8">
    <source>
        <dbReference type="Proteomes" id="UP000014174"/>
    </source>
</evidence>
<feature type="signal peptide" evidence="5">
    <location>
        <begin position="1"/>
        <end position="20"/>
    </location>
</feature>
<sequence>MLKKIIYASLIVFLSGTAVAQTPAENYIETYKKVAVTTMNQHGIPASIILGIAIHESASGTSRIAKYLNNHFGLKGKSGPKPIKSAYKGYDNVDDCYVDFVSFLKNQFTGLFTRYASDDYRGWAMGIQRGGYAHSRTWASQVTAIIKKYKLNELDTPSSSILQSNVSTPAESEETSTYNVRRGDTLIRIAERFRTTVKEIKNKNGLTSSMLNIGQSLHL</sequence>
<keyword evidence="8" id="KW-1185">Reference proteome</keyword>
<organism evidence="7 8">
    <name type="scientific">Arcticibacter svalbardensis MN12-7</name>
    <dbReference type="NCBI Taxonomy" id="1150600"/>
    <lineage>
        <taxon>Bacteria</taxon>
        <taxon>Pseudomonadati</taxon>
        <taxon>Bacteroidota</taxon>
        <taxon>Sphingobacteriia</taxon>
        <taxon>Sphingobacteriales</taxon>
        <taxon>Sphingobacteriaceae</taxon>
        <taxon>Arcticibacter</taxon>
    </lineage>
</organism>
<keyword evidence="1" id="KW-0929">Antimicrobial</keyword>
<evidence type="ECO:0000256" key="4">
    <source>
        <dbReference type="ARBA" id="ARBA00032108"/>
    </source>
</evidence>
<evidence type="ECO:0000313" key="7">
    <source>
        <dbReference type="EMBL" id="EOR94855.1"/>
    </source>
</evidence>
<dbReference type="STRING" id="1150600.ADIARSV_1960"/>
<dbReference type="SMART" id="SM00257">
    <property type="entry name" value="LysM"/>
    <property type="match status" value="1"/>
</dbReference>
<dbReference type="InterPro" id="IPR051056">
    <property type="entry name" value="Glycosyl_Hydrolase_73"/>
</dbReference>
<name>R9GTH7_9SPHI</name>
<dbReference type="GO" id="GO:0031640">
    <property type="term" value="P:killing of cells of another organism"/>
    <property type="evidence" value="ECO:0007669"/>
    <property type="project" value="UniProtKB-KW"/>
</dbReference>
<evidence type="ECO:0000256" key="1">
    <source>
        <dbReference type="ARBA" id="ARBA00022529"/>
    </source>
</evidence>
<feature type="chain" id="PRO_5004481953" description="Peptidoglycan hydrolase" evidence="5">
    <location>
        <begin position="21"/>
        <end position="219"/>
    </location>
</feature>
<dbReference type="PANTHER" id="PTHR33308:SF9">
    <property type="entry name" value="PEPTIDOGLYCAN HYDROLASE FLGJ"/>
    <property type="match status" value="1"/>
</dbReference>
<evidence type="ECO:0000259" key="6">
    <source>
        <dbReference type="PROSITE" id="PS51782"/>
    </source>
</evidence>
<feature type="domain" description="LysM" evidence="6">
    <location>
        <begin position="176"/>
        <end position="219"/>
    </location>
</feature>
<dbReference type="SUPFAM" id="SSF54106">
    <property type="entry name" value="LysM domain"/>
    <property type="match status" value="1"/>
</dbReference>
<dbReference type="Pfam" id="PF01476">
    <property type="entry name" value="LysM"/>
    <property type="match status" value="1"/>
</dbReference>
<evidence type="ECO:0000256" key="5">
    <source>
        <dbReference type="SAM" id="SignalP"/>
    </source>
</evidence>
<dbReference type="Gene3D" id="3.10.350.10">
    <property type="entry name" value="LysM domain"/>
    <property type="match status" value="1"/>
</dbReference>
<gene>
    <name evidence="7" type="ORF">ADIARSV_1960</name>
</gene>
<evidence type="ECO:0000256" key="3">
    <source>
        <dbReference type="ARBA" id="ARBA00022801"/>
    </source>
</evidence>
<dbReference type="GO" id="GO:0004040">
    <property type="term" value="F:amidase activity"/>
    <property type="evidence" value="ECO:0007669"/>
    <property type="project" value="InterPro"/>
</dbReference>
<dbReference type="PANTHER" id="PTHR33308">
    <property type="entry name" value="PEPTIDOGLYCAN HYDROLASE FLGJ"/>
    <property type="match status" value="1"/>
</dbReference>
<dbReference type="GO" id="GO:0042742">
    <property type="term" value="P:defense response to bacterium"/>
    <property type="evidence" value="ECO:0007669"/>
    <property type="project" value="UniProtKB-KW"/>
</dbReference>
<protein>
    <recommendedName>
        <fullName evidence="4">Peptidoglycan hydrolase</fullName>
    </recommendedName>
</protein>
<dbReference type="PROSITE" id="PS51782">
    <property type="entry name" value="LYSM"/>
    <property type="match status" value="1"/>
</dbReference>
<dbReference type="CDD" id="cd00118">
    <property type="entry name" value="LysM"/>
    <property type="match status" value="1"/>
</dbReference>
<dbReference type="RefSeq" id="WP_016195195.1">
    <property type="nucleotide sequence ID" value="NZ_AQPN01000076.1"/>
</dbReference>
<keyword evidence="5" id="KW-0732">Signal</keyword>
<dbReference type="EMBL" id="AQPN01000076">
    <property type="protein sequence ID" value="EOR94855.1"/>
    <property type="molecule type" value="Genomic_DNA"/>
</dbReference>
<dbReference type="InterPro" id="IPR036779">
    <property type="entry name" value="LysM_dom_sf"/>
</dbReference>
<dbReference type="OrthoDB" id="977752at2"/>
<evidence type="ECO:0000256" key="2">
    <source>
        <dbReference type="ARBA" id="ARBA00022638"/>
    </source>
</evidence>
<comment type="caution">
    <text evidence="7">The sequence shown here is derived from an EMBL/GenBank/DDBJ whole genome shotgun (WGS) entry which is preliminary data.</text>
</comment>
<reference evidence="7 8" key="1">
    <citation type="journal article" date="2013" name="Genome Announc.">
        <title>Draft Genome Sequence of Arcticibacter svalbardensis Strain MN12-7T, a Member of the Family Sphingobacteriaceae Isolated from an Arctic Soil Sample.</title>
        <authorList>
            <person name="Shivaji S."/>
            <person name="Ara S."/>
            <person name="Prasad S."/>
            <person name="Manasa B.P."/>
            <person name="Begum Z."/>
            <person name="Singh A."/>
            <person name="Kumar Pinnaka A."/>
        </authorList>
    </citation>
    <scope>NUCLEOTIDE SEQUENCE [LARGE SCALE GENOMIC DNA]</scope>
    <source>
        <strain evidence="7 8">MN12-7</strain>
    </source>
</reference>
<dbReference type="Proteomes" id="UP000014174">
    <property type="component" value="Unassembled WGS sequence"/>
</dbReference>
<dbReference type="AlphaFoldDB" id="R9GTH7"/>
<dbReference type="eggNOG" id="COG1705">
    <property type="taxonomic scope" value="Bacteria"/>
</dbReference>
<dbReference type="Pfam" id="PF01832">
    <property type="entry name" value="Glucosaminidase"/>
    <property type="match status" value="1"/>
</dbReference>
<dbReference type="SMART" id="SM00047">
    <property type="entry name" value="LYZ2"/>
    <property type="match status" value="1"/>
</dbReference>
<keyword evidence="3" id="KW-0378">Hydrolase</keyword>
<keyword evidence="2" id="KW-0081">Bacteriolytic enzyme</keyword>
<dbReference type="InterPro" id="IPR002901">
    <property type="entry name" value="MGlyc_endo_b_GlcNAc-like_dom"/>
</dbReference>
<proteinExistence type="predicted"/>
<dbReference type="Gene3D" id="1.10.530.10">
    <property type="match status" value="1"/>
</dbReference>
<accession>R9GTH7</accession>